<dbReference type="InterPro" id="IPR002508">
    <property type="entry name" value="MurNAc-LAA_cat"/>
</dbReference>
<dbReference type="GO" id="GO:0008745">
    <property type="term" value="F:N-acetylmuramoyl-L-alanine amidase activity"/>
    <property type="evidence" value="ECO:0007669"/>
    <property type="project" value="InterPro"/>
</dbReference>
<proteinExistence type="predicted"/>
<dbReference type="SUPFAM" id="SSF53187">
    <property type="entry name" value="Zn-dependent exopeptidases"/>
    <property type="match status" value="1"/>
</dbReference>
<protein>
    <submittedName>
        <fullName evidence="3">N-acetylmuramoyl-L-alanine amidase</fullName>
    </submittedName>
</protein>
<feature type="domain" description="MurNAc-LAA" evidence="2">
    <location>
        <begin position="84"/>
        <end position="192"/>
    </location>
</feature>
<dbReference type="InterPro" id="IPR050695">
    <property type="entry name" value="N-acetylmuramoyl_amidase_3"/>
</dbReference>
<dbReference type="AlphaFoldDB" id="A0A494Z6Y9"/>
<dbReference type="PANTHER" id="PTHR30404:SF0">
    <property type="entry name" value="N-ACETYLMURAMOYL-L-ALANINE AMIDASE AMIC"/>
    <property type="match status" value="1"/>
</dbReference>
<sequence>MQEEIEGDSFNDENIAVVESLKRKVILLDPGHGGPDTGGISNGLKEKDLVLFTSVLLAELLIKCGAEVIFTRTDDSQVPLAERVKISEKYIADAVISLHYNTAINPINGTETYYANAEKDMKLAKLIQSQLVHHTGLHDRGIKHGEFFVNRNVKCPSVLVELAFISNLKDQHQIKTLQFQEQSAIAIFNALSKYFE</sequence>
<keyword evidence="1" id="KW-0378">Hydrolase</keyword>
<dbReference type="GO" id="GO:0009253">
    <property type="term" value="P:peptidoglycan catabolic process"/>
    <property type="evidence" value="ECO:0007669"/>
    <property type="project" value="InterPro"/>
</dbReference>
<dbReference type="CDD" id="cd02696">
    <property type="entry name" value="MurNAc-LAA"/>
    <property type="match status" value="1"/>
</dbReference>
<dbReference type="Gene3D" id="3.40.630.40">
    <property type="entry name" value="Zn-dependent exopeptidases"/>
    <property type="match status" value="1"/>
</dbReference>
<dbReference type="Pfam" id="PF01520">
    <property type="entry name" value="Amidase_3"/>
    <property type="match status" value="1"/>
</dbReference>
<name>A0A494Z6Y9_9BACL</name>
<evidence type="ECO:0000313" key="4">
    <source>
        <dbReference type="Proteomes" id="UP000272238"/>
    </source>
</evidence>
<dbReference type="PANTHER" id="PTHR30404">
    <property type="entry name" value="N-ACETYLMURAMOYL-L-ALANINE AMIDASE"/>
    <property type="match status" value="1"/>
</dbReference>
<dbReference type="SMART" id="SM00646">
    <property type="entry name" value="Ami_3"/>
    <property type="match status" value="1"/>
</dbReference>
<evidence type="ECO:0000256" key="1">
    <source>
        <dbReference type="ARBA" id="ARBA00022801"/>
    </source>
</evidence>
<evidence type="ECO:0000259" key="2">
    <source>
        <dbReference type="SMART" id="SM00646"/>
    </source>
</evidence>
<dbReference type="GO" id="GO:0030288">
    <property type="term" value="C:outer membrane-bounded periplasmic space"/>
    <property type="evidence" value="ECO:0007669"/>
    <property type="project" value="TreeGrafter"/>
</dbReference>
<comment type="caution">
    <text evidence="3">The sequence shown here is derived from an EMBL/GenBank/DDBJ whole genome shotgun (WGS) entry which is preliminary data.</text>
</comment>
<organism evidence="3 4">
    <name type="scientific">Ureibacillus endophyticus</name>
    <dbReference type="NCBI Taxonomy" id="1978490"/>
    <lineage>
        <taxon>Bacteria</taxon>
        <taxon>Bacillati</taxon>
        <taxon>Bacillota</taxon>
        <taxon>Bacilli</taxon>
        <taxon>Bacillales</taxon>
        <taxon>Caryophanaceae</taxon>
        <taxon>Ureibacillus</taxon>
    </lineage>
</organism>
<reference evidence="3 4" key="1">
    <citation type="journal article" date="2016" name="Antonie Van Leeuwenhoek">
        <title>Lysinibacillus endophyticus sp. nov., an indole-3-acetic acid producing endophytic bacterium isolated from corn root (Zea mays cv. Xinken-5).</title>
        <authorList>
            <person name="Yu J."/>
            <person name="Guan X."/>
            <person name="Liu C."/>
            <person name="Xiang W."/>
            <person name="Yu Z."/>
            <person name="Liu X."/>
            <person name="Wang G."/>
        </authorList>
    </citation>
    <scope>NUCLEOTIDE SEQUENCE [LARGE SCALE GENOMIC DNA]</scope>
    <source>
        <strain evidence="3 4">DSM 100506</strain>
    </source>
</reference>
<keyword evidence="4" id="KW-1185">Reference proteome</keyword>
<accession>A0A494Z6Y9</accession>
<dbReference type="RefSeq" id="WP_121213808.1">
    <property type="nucleotide sequence ID" value="NZ_RBZN01000009.1"/>
</dbReference>
<dbReference type="EMBL" id="RBZN01000009">
    <property type="protein sequence ID" value="RKQ18336.1"/>
    <property type="molecule type" value="Genomic_DNA"/>
</dbReference>
<dbReference type="Proteomes" id="UP000272238">
    <property type="component" value="Unassembled WGS sequence"/>
</dbReference>
<dbReference type="OrthoDB" id="9806267at2"/>
<evidence type="ECO:0000313" key="3">
    <source>
        <dbReference type="EMBL" id="RKQ18336.1"/>
    </source>
</evidence>
<gene>
    <name evidence="3" type="ORF">D8M03_05655</name>
</gene>